<keyword evidence="5" id="KW-0472">Membrane</keyword>
<evidence type="ECO:0000313" key="8">
    <source>
        <dbReference type="Proteomes" id="UP000091857"/>
    </source>
</evidence>
<dbReference type="EMBL" id="CM004403">
    <property type="protein sequence ID" value="OAY24973.1"/>
    <property type="molecule type" value="Genomic_DNA"/>
</dbReference>
<dbReference type="AlphaFoldDB" id="A0A2C9U657"/>
<evidence type="ECO:0000256" key="4">
    <source>
        <dbReference type="SAM" id="MobiDB-lite"/>
    </source>
</evidence>
<feature type="domain" description="RING-CH-type" evidence="6">
    <location>
        <begin position="242"/>
        <end position="313"/>
    </location>
</feature>
<name>A0A2C9U657_MANES</name>
<dbReference type="Gramene" id="Manes.17G058000.1.v8.1">
    <property type="protein sequence ID" value="Manes.17G058000.1.v8.1.CDS"/>
    <property type="gene ID" value="Manes.17G058000.v8.1"/>
</dbReference>
<proteinExistence type="predicted"/>
<gene>
    <name evidence="7" type="ORF">MANES_17G058000v8</name>
</gene>
<evidence type="ECO:0000313" key="7">
    <source>
        <dbReference type="EMBL" id="OAY24973.1"/>
    </source>
</evidence>
<dbReference type="PANTHER" id="PTHR46214:SF8">
    <property type="entry name" value="RING_FYVE_PHD ZINC FINGER SUPERFAMILY PROTEIN"/>
    <property type="match status" value="1"/>
</dbReference>
<evidence type="ECO:0000259" key="6">
    <source>
        <dbReference type="PROSITE" id="PS51292"/>
    </source>
</evidence>
<dbReference type="OrthoDB" id="1734943at2759"/>
<dbReference type="PROSITE" id="PS51292">
    <property type="entry name" value="ZF_RING_CH"/>
    <property type="match status" value="1"/>
</dbReference>
<comment type="caution">
    <text evidence="7">The sequence shown here is derived from an EMBL/GenBank/DDBJ whole genome shotgun (WGS) entry which is preliminary data.</text>
</comment>
<dbReference type="Proteomes" id="UP000091857">
    <property type="component" value="Chromosome 17"/>
</dbReference>
<keyword evidence="5" id="KW-1133">Transmembrane helix</keyword>
<keyword evidence="1" id="KW-0479">Metal-binding</keyword>
<keyword evidence="2" id="KW-0863">Zinc-finger</keyword>
<evidence type="ECO:0000256" key="3">
    <source>
        <dbReference type="ARBA" id="ARBA00022833"/>
    </source>
</evidence>
<dbReference type="PANTHER" id="PTHR46214">
    <property type="entry name" value="ZINC FINGER, RING-CH-TYPE"/>
    <property type="match status" value="1"/>
</dbReference>
<dbReference type="STRING" id="3983.A0A2C9U657"/>
<dbReference type="GO" id="GO:0008270">
    <property type="term" value="F:zinc ion binding"/>
    <property type="evidence" value="ECO:0007669"/>
    <property type="project" value="UniProtKB-KW"/>
</dbReference>
<feature type="region of interest" description="Disordered" evidence="4">
    <location>
        <begin position="1"/>
        <end position="59"/>
    </location>
</feature>
<evidence type="ECO:0000256" key="5">
    <source>
        <dbReference type="SAM" id="Phobius"/>
    </source>
</evidence>
<evidence type="ECO:0000256" key="1">
    <source>
        <dbReference type="ARBA" id="ARBA00022723"/>
    </source>
</evidence>
<evidence type="ECO:0000256" key="2">
    <source>
        <dbReference type="ARBA" id="ARBA00022771"/>
    </source>
</evidence>
<feature type="compositionally biased region" description="Low complexity" evidence="4">
    <location>
        <begin position="22"/>
        <end position="35"/>
    </location>
</feature>
<protein>
    <recommendedName>
        <fullName evidence="6">RING-CH-type domain-containing protein</fullName>
    </recommendedName>
</protein>
<accession>A0A2C9U657</accession>
<feature type="region of interest" description="Disordered" evidence="4">
    <location>
        <begin position="71"/>
        <end position="93"/>
    </location>
</feature>
<dbReference type="Pfam" id="PF12906">
    <property type="entry name" value="RINGv"/>
    <property type="match status" value="1"/>
</dbReference>
<dbReference type="SMART" id="SM00744">
    <property type="entry name" value="RINGv"/>
    <property type="match status" value="1"/>
</dbReference>
<dbReference type="InterPro" id="IPR011016">
    <property type="entry name" value="Znf_RING-CH"/>
</dbReference>
<dbReference type="OMA" id="CVCKDEL"/>
<organism evidence="7 8">
    <name type="scientific">Manihot esculenta</name>
    <name type="common">Cassava</name>
    <name type="synonym">Jatropha manihot</name>
    <dbReference type="NCBI Taxonomy" id="3983"/>
    <lineage>
        <taxon>Eukaryota</taxon>
        <taxon>Viridiplantae</taxon>
        <taxon>Streptophyta</taxon>
        <taxon>Embryophyta</taxon>
        <taxon>Tracheophyta</taxon>
        <taxon>Spermatophyta</taxon>
        <taxon>Magnoliopsida</taxon>
        <taxon>eudicotyledons</taxon>
        <taxon>Gunneridae</taxon>
        <taxon>Pentapetalae</taxon>
        <taxon>rosids</taxon>
        <taxon>fabids</taxon>
        <taxon>Malpighiales</taxon>
        <taxon>Euphorbiaceae</taxon>
        <taxon>Crotonoideae</taxon>
        <taxon>Manihoteae</taxon>
        <taxon>Manihot</taxon>
    </lineage>
</organism>
<sequence>MDQETHETKAIVGNLGQSNQGTSETSSADSSNSDNRIVLENPSVPNLGERVSARRENRDFDANMNRLDLAKRVGDKEASNGKGIGEPLDEGTSRNSLNFVDEVVLERMIVINSGEIVSIGGANKDSARKIDEPRLNGRDIQRRDQEAFVTQRNSEALHKVEQESLRVSSISIDGVVLETVIIVNSEENIAIREGNEQSQVKSCGLESSKVMMDKSKTQVCKEKKQSCVIDMKCPSGGGGSHKDGDGERVCRICHLGAEGLAETTETTASMDLIQLGCVCKDELGIAHAYCAEAWFKLKGNRVCEICGETAKNITGVGDNRFMDEWNQRRFIGSSSSSSDRARGCWRGQPFCNFLMSCLVIAFVLPWFFRVNIF</sequence>
<dbReference type="InterPro" id="IPR013083">
    <property type="entry name" value="Znf_RING/FYVE/PHD"/>
</dbReference>
<keyword evidence="3" id="KW-0862">Zinc</keyword>
<dbReference type="SUPFAM" id="SSF57850">
    <property type="entry name" value="RING/U-box"/>
    <property type="match status" value="1"/>
</dbReference>
<reference evidence="8" key="1">
    <citation type="journal article" date="2016" name="Nat. Biotechnol.">
        <title>Sequencing wild and cultivated cassava and related species reveals extensive interspecific hybridization and genetic diversity.</title>
        <authorList>
            <person name="Bredeson J.V."/>
            <person name="Lyons J.B."/>
            <person name="Prochnik S.E."/>
            <person name="Wu G.A."/>
            <person name="Ha C.M."/>
            <person name="Edsinger-Gonzales E."/>
            <person name="Grimwood J."/>
            <person name="Schmutz J."/>
            <person name="Rabbi I.Y."/>
            <person name="Egesi C."/>
            <person name="Nauluvula P."/>
            <person name="Lebot V."/>
            <person name="Ndunguru J."/>
            <person name="Mkamilo G."/>
            <person name="Bart R.S."/>
            <person name="Setter T.L."/>
            <person name="Gleadow R.M."/>
            <person name="Kulakow P."/>
            <person name="Ferguson M.E."/>
            <person name="Rounsley S."/>
            <person name="Rokhsar D.S."/>
        </authorList>
    </citation>
    <scope>NUCLEOTIDE SEQUENCE [LARGE SCALE GENOMIC DNA]</scope>
    <source>
        <strain evidence="8">cv. AM560-2</strain>
    </source>
</reference>
<feature type="transmembrane region" description="Helical" evidence="5">
    <location>
        <begin position="350"/>
        <end position="368"/>
    </location>
</feature>
<keyword evidence="8" id="KW-1185">Reference proteome</keyword>
<dbReference type="Gene3D" id="3.30.40.10">
    <property type="entry name" value="Zinc/RING finger domain, C3HC4 (zinc finger)"/>
    <property type="match status" value="1"/>
</dbReference>
<keyword evidence="5" id="KW-0812">Transmembrane</keyword>